<keyword evidence="11" id="KW-1185">Reference proteome</keyword>
<evidence type="ECO:0000256" key="8">
    <source>
        <dbReference type="SAM" id="Phobius"/>
    </source>
</evidence>
<feature type="transmembrane region" description="Helical" evidence="8">
    <location>
        <begin position="104"/>
        <end position="124"/>
    </location>
</feature>
<organism evidence="10 11">
    <name type="scientific">marine gamma proteobacterium HTCC2143</name>
    <dbReference type="NCBI Taxonomy" id="247633"/>
    <lineage>
        <taxon>Bacteria</taxon>
        <taxon>Pseudomonadati</taxon>
        <taxon>Pseudomonadota</taxon>
        <taxon>Gammaproteobacteria</taxon>
        <taxon>Cellvibrionales</taxon>
        <taxon>Spongiibacteraceae</taxon>
        <taxon>BD1-7 clade</taxon>
    </lineage>
</organism>
<name>A0YA39_9GAMM</name>
<proteinExistence type="inferred from homology"/>
<evidence type="ECO:0000256" key="6">
    <source>
        <dbReference type="ARBA" id="ARBA00022989"/>
    </source>
</evidence>
<dbReference type="Pfam" id="PF00482">
    <property type="entry name" value="T2SSF"/>
    <property type="match status" value="2"/>
</dbReference>
<keyword evidence="7 8" id="KW-0472">Membrane</keyword>
<keyword evidence="3" id="KW-1003">Cell membrane</keyword>
<keyword evidence="6 8" id="KW-1133">Transmembrane helix</keyword>
<dbReference type="PRINTS" id="PR00812">
    <property type="entry name" value="BCTERIALGSPF"/>
</dbReference>
<gene>
    <name evidence="10" type="ORF">GP2143_17096</name>
</gene>
<dbReference type="OrthoDB" id="9805682at2"/>
<dbReference type="GO" id="GO:0005886">
    <property type="term" value="C:plasma membrane"/>
    <property type="evidence" value="ECO:0007669"/>
    <property type="project" value="UniProtKB-SubCell"/>
</dbReference>
<dbReference type="InterPro" id="IPR003004">
    <property type="entry name" value="GspF/PilC"/>
</dbReference>
<protein>
    <submittedName>
        <fullName evidence="10">MSHA biogenesis protein MshG</fullName>
    </submittedName>
</protein>
<evidence type="ECO:0000256" key="1">
    <source>
        <dbReference type="ARBA" id="ARBA00004429"/>
    </source>
</evidence>
<keyword evidence="5 8" id="KW-0812">Transmembrane</keyword>
<dbReference type="GO" id="GO:0015628">
    <property type="term" value="P:protein secretion by the type II secretion system"/>
    <property type="evidence" value="ECO:0007669"/>
    <property type="project" value="TreeGrafter"/>
</dbReference>
<dbReference type="eggNOG" id="COG1459">
    <property type="taxonomic scope" value="Bacteria"/>
</dbReference>
<feature type="domain" description="Type II secretion system protein GspF" evidence="9">
    <location>
        <begin position="205"/>
        <end position="327"/>
    </location>
</feature>
<dbReference type="STRING" id="247633.GP2143_17096"/>
<comment type="subcellular location">
    <subcellularLocation>
        <location evidence="1">Cell inner membrane</location>
        <topology evidence="1">Multi-pass membrane protein</topology>
    </subcellularLocation>
</comment>
<dbReference type="InterPro" id="IPR042094">
    <property type="entry name" value="T2SS_GspF_sf"/>
</dbReference>
<dbReference type="PANTHER" id="PTHR30012">
    <property type="entry name" value="GENERAL SECRETION PATHWAY PROTEIN"/>
    <property type="match status" value="1"/>
</dbReference>
<dbReference type="AlphaFoldDB" id="A0YA39"/>
<keyword evidence="4" id="KW-0997">Cell inner membrane</keyword>
<evidence type="ECO:0000256" key="2">
    <source>
        <dbReference type="ARBA" id="ARBA00005745"/>
    </source>
</evidence>
<evidence type="ECO:0000256" key="5">
    <source>
        <dbReference type="ARBA" id="ARBA00022692"/>
    </source>
</evidence>
<evidence type="ECO:0000313" key="10">
    <source>
        <dbReference type="EMBL" id="EAW32993.1"/>
    </source>
</evidence>
<dbReference type="Gene3D" id="1.20.81.30">
    <property type="entry name" value="Type II secretion system (T2SS), domain F"/>
    <property type="match status" value="2"/>
</dbReference>
<evidence type="ECO:0000256" key="3">
    <source>
        <dbReference type="ARBA" id="ARBA00022475"/>
    </source>
</evidence>
<feature type="transmembrane region" description="Helical" evidence="8">
    <location>
        <begin position="144"/>
        <end position="170"/>
    </location>
</feature>
<evidence type="ECO:0000259" key="9">
    <source>
        <dbReference type="Pfam" id="PF00482"/>
    </source>
</evidence>
<evidence type="ECO:0000256" key="4">
    <source>
        <dbReference type="ARBA" id="ARBA00022519"/>
    </source>
</evidence>
<evidence type="ECO:0000313" key="11">
    <source>
        <dbReference type="Proteomes" id="UP000004931"/>
    </source>
</evidence>
<comment type="similarity">
    <text evidence="2">Belongs to the GSP F family.</text>
</comment>
<dbReference type="PANTHER" id="PTHR30012:SF4">
    <property type="entry name" value="MSHA BIOGENESIS PROTEIN MSHG"/>
    <property type="match status" value="1"/>
</dbReference>
<dbReference type="FunFam" id="1.20.81.30:FF:000001">
    <property type="entry name" value="Type II secretion system protein F"/>
    <property type="match status" value="2"/>
</dbReference>
<accession>A0YA39</accession>
<sequence>MFARQLYSLIKAGVVLNRAIRGLAESTNNTRFRNVLMEVEASLSSGVNLSTSLAKHGDVFDSMFVNIVSVGENSGRLESAFHQLYAYLELEKDTRRRISTATRYPMFVLIALGIAIVVLNIFVIPVFADLFSQFGADLPWATKILIGTSSFFVNHWMLVFLLLATVIFGIRYYGSTTSGMLQWDWMKLRVPYIGSILERSTLSRFSRSFSMMLKSGVPLIKALELSSMSVGNSYVAKNIGGMRNSIQRGESLLRSAVQSKMFTPLVLQMLQVGEETGRVDEMLDEVAEFYEQEVDYDLKNLASYIEPVLISCIAGVVMILALGIFLPMWDMMSVMQG</sequence>
<reference evidence="10 11" key="1">
    <citation type="journal article" date="2010" name="J. Bacteriol.">
        <title>Genome sequence of the oligotrophic marine Gammaproteobacterium HTCC2143, isolated from the Oregon Coast.</title>
        <authorList>
            <person name="Oh H.M."/>
            <person name="Kang I."/>
            <person name="Ferriera S."/>
            <person name="Giovannoni S.J."/>
            <person name="Cho J.C."/>
        </authorList>
    </citation>
    <scope>NUCLEOTIDE SEQUENCE [LARGE SCALE GENOMIC DNA]</scope>
    <source>
        <strain evidence="10 11">HTCC2143</strain>
    </source>
</reference>
<comment type="caution">
    <text evidence="10">The sequence shown here is derived from an EMBL/GenBank/DDBJ whole genome shotgun (WGS) entry which is preliminary data.</text>
</comment>
<evidence type="ECO:0000256" key="7">
    <source>
        <dbReference type="ARBA" id="ARBA00023136"/>
    </source>
</evidence>
<feature type="transmembrane region" description="Helical" evidence="8">
    <location>
        <begin position="308"/>
        <end position="329"/>
    </location>
</feature>
<dbReference type="Proteomes" id="UP000004931">
    <property type="component" value="Unassembled WGS sequence"/>
</dbReference>
<dbReference type="InterPro" id="IPR018076">
    <property type="entry name" value="T2SS_GspF_dom"/>
</dbReference>
<feature type="domain" description="Type II secretion system protein GspF" evidence="9">
    <location>
        <begin position="2"/>
        <end position="125"/>
    </location>
</feature>
<dbReference type="EMBL" id="AAVT01000001">
    <property type="protein sequence ID" value="EAW32993.1"/>
    <property type="molecule type" value="Genomic_DNA"/>
</dbReference>